<evidence type="ECO:0000259" key="4">
    <source>
        <dbReference type="Pfam" id="PF00535"/>
    </source>
</evidence>
<dbReference type="Proteomes" id="UP001148786">
    <property type="component" value="Unassembled WGS sequence"/>
</dbReference>
<evidence type="ECO:0000256" key="3">
    <source>
        <dbReference type="ARBA" id="ARBA00022679"/>
    </source>
</evidence>
<evidence type="ECO:0000313" key="6">
    <source>
        <dbReference type="Proteomes" id="UP001148786"/>
    </source>
</evidence>
<feature type="domain" description="Glycosyltransferase 2-like" evidence="4">
    <location>
        <begin position="21"/>
        <end position="127"/>
    </location>
</feature>
<evidence type="ECO:0000256" key="1">
    <source>
        <dbReference type="ARBA" id="ARBA00006739"/>
    </source>
</evidence>
<comment type="similarity">
    <text evidence="1">Belongs to the glycosyltransferase 2 family.</text>
</comment>
<protein>
    <recommendedName>
        <fullName evidence="4">Glycosyltransferase 2-like domain-containing protein</fullName>
    </recommendedName>
</protein>
<comment type="caution">
    <text evidence="5">The sequence shown here is derived from an EMBL/GenBank/DDBJ whole genome shotgun (WGS) entry which is preliminary data.</text>
</comment>
<keyword evidence="3" id="KW-0808">Transferase</keyword>
<keyword evidence="2" id="KW-0328">Glycosyltransferase</keyword>
<dbReference type="CDD" id="cd00761">
    <property type="entry name" value="Glyco_tranf_GTA_type"/>
    <property type="match status" value="1"/>
</dbReference>
<dbReference type="PANTHER" id="PTHR43179:SF12">
    <property type="entry name" value="GALACTOFURANOSYLTRANSFERASE GLFT2"/>
    <property type="match status" value="1"/>
</dbReference>
<dbReference type="InterPro" id="IPR001173">
    <property type="entry name" value="Glyco_trans_2-like"/>
</dbReference>
<dbReference type="SUPFAM" id="SSF53448">
    <property type="entry name" value="Nucleotide-diphospho-sugar transferases"/>
    <property type="match status" value="1"/>
</dbReference>
<reference evidence="5" key="1">
    <citation type="submission" date="2022-07" db="EMBL/GenBank/DDBJ databases">
        <title>Genome Sequence of Agrocybe chaxingu.</title>
        <authorList>
            <person name="Buettner E."/>
        </authorList>
    </citation>
    <scope>NUCLEOTIDE SEQUENCE</scope>
    <source>
        <strain evidence="5">MP-N11</strain>
    </source>
</reference>
<dbReference type="Pfam" id="PF00535">
    <property type="entry name" value="Glycos_transf_2"/>
    <property type="match status" value="1"/>
</dbReference>
<dbReference type="AlphaFoldDB" id="A0A9W8K400"/>
<dbReference type="OrthoDB" id="331544at2759"/>
<dbReference type="InterPro" id="IPR029044">
    <property type="entry name" value="Nucleotide-diphossugar_trans"/>
</dbReference>
<dbReference type="Gene3D" id="3.90.550.10">
    <property type="entry name" value="Spore Coat Polysaccharide Biosynthesis Protein SpsA, Chain A"/>
    <property type="match status" value="1"/>
</dbReference>
<evidence type="ECO:0000313" key="5">
    <source>
        <dbReference type="EMBL" id="KAJ3512022.1"/>
    </source>
</evidence>
<gene>
    <name evidence="5" type="ORF">NLJ89_g3764</name>
</gene>
<evidence type="ECO:0000256" key="2">
    <source>
        <dbReference type="ARBA" id="ARBA00022676"/>
    </source>
</evidence>
<accession>A0A9W8K400</accession>
<name>A0A9W8K400_9AGAR</name>
<proteinExistence type="inferred from homology"/>
<organism evidence="5 6">
    <name type="scientific">Agrocybe chaxingu</name>
    <dbReference type="NCBI Taxonomy" id="84603"/>
    <lineage>
        <taxon>Eukaryota</taxon>
        <taxon>Fungi</taxon>
        <taxon>Dikarya</taxon>
        <taxon>Basidiomycota</taxon>
        <taxon>Agaricomycotina</taxon>
        <taxon>Agaricomycetes</taxon>
        <taxon>Agaricomycetidae</taxon>
        <taxon>Agaricales</taxon>
        <taxon>Agaricineae</taxon>
        <taxon>Strophariaceae</taxon>
        <taxon>Agrocybe</taxon>
    </lineage>
</organism>
<dbReference type="PANTHER" id="PTHR43179">
    <property type="entry name" value="RHAMNOSYLTRANSFERASE WBBL"/>
    <property type="match status" value="1"/>
</dbReference>
<sequence>MVEDWLDKQDCKAQQCVTLDVVIPCYRLDLSILDTILSLKCSTSCTVMFIIIVDDPRSPHTFELLSKYSHRPDVRIRVNNANVGASASRNRGVGESAADWVHFLDDDVVPEPNLLFEAERVIRSHPRAAGFVGNTTFPRADTIFTTAVHLAGVTYFWDIATKIDDDVPWGVTANLIARRNINGATHFDLRYPKTGGGEDIDFCRLKRASSLGHGGHGFFAAPNVRVTHPWWNGGTRSYWRFHYWSFGDGALISRFPQLTYYDFAPNSAELIFICSLLGSAGILFLRSDWVQIALKSVTIVVLVNVLHDCFRHLIQHPERNEGLNSGITGLLWLLAIIESSFIRIFSELGRLRGMIARKEYLLFGRRFDRFAGRVGQGPIREERINSLQRVVLAMVAEYLFVF</sequence>
<keyword evidence="6" id="KW-1185">Reference proteome</keyword>
<dbReference type="GO" id="GO:0016757">
    <property type="term" value="F:glycosyltransferase activity"/>
    <property type="evidence" value="ECO:0007669"/>
    <property type="project" value="UniProtKB-KW"/>
</dbReference>
<dbReference type="EMBL" id="JANKHO010000287">
    <property type="protein sequence ID" value="KAJ3512022.1"/>
    <property type="molecule type" value="Genomic_DNA"/>
</dbReference>